<evidence type="ECO:0000256" key="2">
    <source>
        <dbReference type="ARBA" id="ARBA00022525"/>
    </source>
</evidence>
<evidence type="ECO:0000256" key="3">
    <source>
        <dbReference type="ARBA" id="ARBA00022536"/>
    </source>
</evidence>
<reference evidence="14 15" key="1">
    <citation type="submission" date="2019-04" db="EMBL/GenBank/DDBJ databases">
        <title>Chromosome genome assembly for Takifugu flavidus.</title>
        <authorList>
            <person name="Xiao S."/>
        </authorList>
    </citation>
    <scope>NUCLEOTIDE SEQUENCE [LARGE SCALE GENOMIC DNA]</scope>
    <source>
        <strain evidence="14">HTHZ2018</strain>
        <tissue evidence="14">Muscle</tissue>
    </source>
</reference>
<dbReference type="InterPro" id="IPR043504">
    <property type="entry name" value="Peptidase_S1_PA_chymotrypsin"/>
</dbReference>
<dbReference type="Proteomes" id="UP000324091">
    <property type="component" value="Chromosome 2"/>
</dbReference>
<evidence type="ECO:0000256" key="9">
    <source>
        <dbReference type="SAM" id="MobiDB-lite"/>
    </source>
</evidence>
<dbReference type="GO" id="GO:0006508">
    <property type="term" value="P:proteolysis"/>
    <property type="evidence" value="ECO:0007669"/>
    <property type="project" value="UniProtKB-KW"/>
</dbReference>
<comment type="subcellular location">
    <subcellularLocation>
        <location evidence="1">Secreted</location>
    </subcellularLocation>
</comment>
<dbReference type="Pfam" id="PF00431">
    <property type="entry name" value="CUB"/>
    <property type="match status" value="1"/>
</dbReference>
<keyword evidence="8" id="KW-0768">Sushi</keyword>
<dbReference type="PROSITE" id="PS50923">
    <property type="entry name" value="SUSHI"/>
    <property type="match status" value="1"/>
</dbReference>
<dbReference type="GO" id="GO:0005576">
    <property type="term" value="C:extracellular region"/>
    <property type="evidence" value="ECO:0007669"/>
    <property type="project" value="UniProtKB-SubCell"/>
</dbReference>
<keyword evidence="10" id="KW-1133">Transmembrane helix</keyword>
<evidence type="ECO:0000259" key="12">
    <source>
        <dbReference type="PROSITE" id="PS50240"/>
    </source>
</evidence>
<feature type="region of interest" description="Disordered" evidence="9">
    <location>
        <begin position="268"/>
        <end position="289"/>
    </location>
</feature>
<evidence type="ECO:0000256" key="10">
    <source>
        <dbReference type="SAM" id="Phobius"/>
    </source>
</evidence>
<dbReference type="SUPFAM" id="SSF57535">
    <property type="entry name" value="Complement control module/SCR domain"/>
    <property type="match status" value="1"/>
</dbReference>
<dbReference type="PANTHER" id="PTHR24254:SF9">
    <property type="entry name" value="INACTIVE SERINE PROTEASE PAMR1"/>
    <property type="match status" value="1"/>
</dbReference>
<dbReference type="CDD" id="cd00041">
    <property type="entry name" value="CUB"/>
    <property type="match status" value="1"/>
</dbReference>
<dbReference type="GO" id="GO:0004252">
    <property type="term" value="F:serine-type endopeptidase activity"/>
    <property type="evidence" value="ECO:0007669"/>
    <property type="project" value="InterPro"/>
</dbReference>
<evidence type="ECO:0000256" key="5">
    <source>
        <dbReference type="ARBA" id="ARBA00022737"/>
    </source>
</evidence>
<dbReference type="SUPFAM" id="SSF50494">
    <property type="entry name" value="Trypsin-like serine proteases"/>
    <property type="match status" value="1"/>
</dbReference>
<keyword evidence="10" id="KW-0812">Transmembrane</keyword>
<dbReference type="SUPFAM" id="SSF49854">
    <property type="entry name" value="Spermadhesin, CUB domain"/>
    <property type="match status" value="1"/>
</dbReference>
<keyword evidence="3" id="KW-0245">EGF-like domain</keyword>
<dbReference type="AlphaFoldDB" id="A0A5C6NKJ8"/>
<keyword evidence="7" id="KW-0325">Glycoprotein</keyword>
<keyword evidence="14" id="KW-0378">Hydrolase</keyword>
<dbReference type="EMBL" id="RHFK02000012">
    <property type="protein sequence ID" value="TWW67713.1"/>
    <property type="molecule type" value="Genomic_DNA"/>
</dbReference>
<proteinExistence type="predicted"/>
<dbReference type="InterPro" id="IPR000859">
    <property type="entry name" value="CUB_dom"/>
</dbReference>
<keyword evidence="6" id="KW-1015">Disulfide bond</keyword>
<dbReference type="PROSITE" id="PS50240">
    <property type="entry name" value="TRYPSIN_DOM"/>
    <property type="match status" value="1"/>
</dbReference>
<feature type="transmembrane region" description="Helical" evidence="10">
    <location>
        <begin position="17"/>
        <end position="36"/>
    </location>
</feature>
<evidence type="ECO:0000259" key="11">
    <source>
        <dbReference type="PROSITE" id="PS01180"/>
    </source>
</evidence>
<keyword evidence="4" id="KW-0732">Signal</keyword>
<evidence type="ECO:0000313" key="15">
    <source>
        <dbReference type="Proteomes" id="UP000324091"/>
    </source>
</evidence>
<dbReference type="CDD" id="cd00033">
    <property type="entry name" value="CCP"/>
    <property type="match status" value="1"/>
</dbReference>
<keyword evidence="10" id="KW-0472">Membrane</keyword>
<protein>
    <submittedName>
        <fullName evidence="14">Inactive serine protease PAMR1</fullName>
    </submittedName>
</protein>
<name>A0A5C6NKJ8_9TELE</name>
<dbReference type="PANTHER" id="PTHR24254">
    <property type="entry name" value="PROTHROMBIN"/>
    <property type="match status" value="1"/>
</dbReference>
<dbReference type="InterPro" id="IPR035976">
    <property type="entry name" value="Sushi/SCR/CCP_sf"/>
</dbReference>
<evidence type="ECO:0000313" key="14">
    <source>
        <dbReference type="EMBL" id="TWW67713.1"/>
    </source>
</evidence>
<evidence type="ECO:0000256" key="4">
    <source>
        <dbReference type="ARBA" id="ARBA00022729"/>
    </source>
</evidence>
<dbReference type="InterPro" id="IPR009003">
    <property type="entry name" value="Peptidase_S1_PA"/>
</dbReference>
<dbReference type="Pfam" id="PF00089">
    <property type="entry name" value="Trypsin"/>
    <property type="match status" value="1"/>
</dbReference>
<dbReference type="SMART" id="SM00032">
    <property type="entry name" value="CCP"/>
    <property type="match status" value="1"/>
</dbReference>
<evidence type="ECO:0000256" key="7">
    <source>
        <dbReference type="ARBA" id="ARBA00023180"/>
    </source>
</evidence>
<keyword evidence="14" id="KW-0645">Protease</keyword>
<dbReference type="PROSITE" id="PS01180">
    <property type="entry name" value="CUB"/>
    <property type="match status" value="1"/>
</dbReference>
<dbReference type="Gene3D" id="2.10.70.10">
    <property type="entry name" value="Complement Module, domain 1"/>
    <property type="match status" value="1"/>
</dbReference>
<feature type="domain" description="CUB" evidence="11">
    <location>
        <begin position="159"/>
        <end position="267"/>
    </location>
</feature>
<dbReference type="InterPro" id="IPR035914">
    <property type="entry name" value="Sperma_CUB_dom_sf"/>
</dbReference>
<dbReference type="InterPro" id="IPR000436">
    <property type="entry name" value="Sushi_SCR_CCP_dom"/>
</dbReference>
<dbReference type="InterPro" id="IPR051659">
    <property type="entry name" value="Serine_Protease_S1-Domain"/>
</dbReference>
<gene>
    <name evidence="14" type="ORF">D4764_02G0007540</name>
</gene>
<dbReference type="Gene3D" id="2.40.10.10">
    <property type="entry name" value="Trypsin-like serine proteases"/>
    <property type="match status" value="1"/>
</dbReference>
<comment type="caution">
    <text evidence="8">Lacks conserved residue(s) required for the propagation of feature annotation.</text>
</comment>
<sequence length="635" mass="69976">MLSQQDLQIRLRYFLRLFWKLIVAGLGTNMFSFLAGKNTLLEPKLFYLLLNLCHSATAWPQADSCPSSRWNAMCRPCCEYQLIQCRCPSKGLKVGYTVPCCRNALNQCDPCIFHPGCSLFENCKTCHNGTWKANDDFFVNGKYCTECRQGWSGGDCKTCGGVIHRDQGHIALDSYPTNARCEWTVHVERGRSIELRFLLLNLEPDHKCGYDYVEVRDGDALRSPVIARFCGDQLPPPIKSSGSALHILFSSDGYNNFNGFALVFQESAGRDNPTKPSSRLSKKPKHEDHGIVELPGGFHPVHTVIEYKCASPLYEHAGSSRRTCLKSGRWSGSHVSCSPVCGKFNNFSPPNLTETQWPWHVAVYIRSPPDPSSTVKPPGAAMFVQQGDSEESTFWVLACSGALLSQRSILVAAQCVVDGDKRQTLQPAHIRVVMGVHHQRKSLRRLMVSDILVHPDVDLGAASSVAVLKLRDKAKISQSVLPVCLPKGPAGEAAAREAYSVRWIPPHRHGNLSRSIPTSHTERVQVGMVSQCEGQNAQGGEQNTAISNNTLCGISPPSGLQKLCPSLAPGFAAVPVRSSSRSDVSSGHDEQEISGALWQLLRLEAFSYQGGNCSQIYVVPTQIANIRDWIVKNMK</sequence>
<dbReference type="FunFam" id="2.60.120.290:FF:000005">
    <property type="entry name" value="Procollagen C-endopeptidase enhancer 1"/>
    <property type="match status" value="1"/>
</dbReference>
<feature type="domain" description="Sushi" evidence="13">
    <location>
        <begin position="279"/>
        <end position="339"/>
    </location>
</feature>
<dbReference type="Gene3D" id="2.60.120.290">
    <property type="entry name" value="Spermadhesin, CUB domain"/>
    <property type="match status" value="1"/>
</dbReference>
<keyword evidence="5" id="KW-0677">Repeat</keyword>
<organism evidence="14 15">
    <name type="scientific">Takifugu flavidus</name>
    <name type="common">sansaifugu</name>
    <dbReference type="NCBI Taxonomy" id="433684"/>
    <lineage>
        <taxon>Eukaryota</taxon>
        <taxon>Metazoa</taxon>
        <taxon>Chordata</taxon>
        <taxon>Craniata</taxon>
        <taxon>Vertebrata</taxon>
        <taxon>Euteleostomi</taxon>
        <taxon>Actinopterygii</taxon>
        <taxon>Neopterygii</taxon>
        <taxon>Teleostei</taxon>
        <taxon>Neoteleostei</taxon>
        <taxon>Acanthomorphata</taxon>
        <taxon>Eupercaria</taxon>
        <taxon>Tetraodontiformes</taxon>
        <taxon>Tetradontoidea</taxon>
        <taxon>Tetraodontidae</taxon>
        <taxon>Takifugu</taxon>
    </lineage>
</organism>
<keyword evidence="2" id="KW-0964">Secreted</keyword>
<evidence type="ECO:0000256" key="6">
    <source>
        <dbReference type="ARBA" id="ARBA00023157"/>
    </source>
</evidence>
<evidence type="ECO:0000256" key="1">
    <source>
        <dbReference type="ARBA" id="ARBA00004613"/>
    </source>
</evidence>
<comment type="caution">
    <text evidence="14">The sequence shown here is derived from an EMBL/GenBank/DDBJ whole genome shotgun (WGS) entry which is preliminary data.</text>
</comment>
<evidence type="ECO:0000259" key="13">
    <source>
        <dbReference type="PROSITE" id="PS50923"/>
    </source>
</evidence>
<evidence type="ECO:0000256" key="8">
    <source>
        <dbReference type="PROSITE-ProRule" id="PRU00302"/>
    </source>
</evidence>
<dbReference type="SMART" id="SM00020">
    <property type="entry name" value="Tryp_SPc"/>
    <property type="match status" value="1"/>
</dbReference>
<keyword evidence="15" id="KW-1185">Reference proteome</keyword>
<feature type="domain" description="Peptidase S1" evidence="12">
    <location>
        <begin position="339"/>
        <end position="635"/>
    </location>
</feature>
<dbReference type="SMART" id="SM00042">
    <property type="entry name" value="CUB"/>
    <property type="match status" value="1"/>
</dbReference>
<dbReference type="InterPro" id="IPR001254">
    <property type="entry name" value="Trypsin_dom"/>
</dbReference>
<accession>A0A5C6NKJ8</accession>